<dbReference type="Pfam" id="PF13407">
    <property type="entry name" value="Peripla_BP_4"/>
    <property type="match status" value="1"/>
</dbReference>
<protein>
    <submittedName>
        <fullName evidence="6">Substrate-binding domain-containing protein</fullName>
    </submittedName>
</protein>
<dbReference type="GO" id="GO:0030246">
    <property type="term" value="F:carbohydrate binding"/>
    <property type="evidence" value="ECO:0007669"/>
    <property type="project" value="UniProtKB-ARBA"/>
</dbReference>
<keyword evidence="7" id="KW-1185">Reference proteome</keyword>
<evidence type="ECO:0000256" key="2">
    <source>
        <dbReference type="ARBA" id="ARBA00007639"/>
    </source>
</evidence>
<comment type="caution">
    <text evidence="6">The sequence shown here is derived from an EMBL/GenBank/DDBJ whole genome shotgun (WGS) entry which is preliminary data.</text>
</comment>
<comment type="similarity">
    <text evidence="2">Belongs to the bacterial solute-binding protein 2 family.</text>
</comment>
<dbReference type="GO" id="GO:0030313">
    <property type="term" value="C:cell envelope"/>
    <property type="evidence" value="ECO:0007669"/>
    <property type="project" value="UniProtKB-SubCell"/>
</dbReference>
<dbReference type="InterPro" id="IPR025997">
    <property type="entry name" value="SBP_2_dom"/>
</dbReference>
<evidence type="ECO:0000256" key="4">
    <source>
        <dbReference type="SAM" id="SignalP"/>
    </source>
</evidence>
<sequence>MKITKPLVTAALAATLGVGVVACGGSSDSGSEFFGFSSPVLSQEGQKFTAEGVEAAAQELGWEAQVYDANLSPDTQVSNLQTMVDRPASAIGAWALDEGAISGAYSRADAAGIPVIGINSGGTGVDASVWTESTTCEPGGVIDRLADYYAEAKPNGTIAIMSGPPAPSIVTMTDCFTEAAENKGLNIVVRQDNTADTSASASALAQDMLSANPSIDGFWSYNDGSALGIGSAMQARGLTAYSPSNPEGIVVTGNNGDEAAIAAVRNGTISATIDTDPVCTGWAMVAAARDAIDGTAQPEYVVAGTIVDGETITDYVAPADRDCSLDDLPLVETDGNN</sequence>
<dbReference type="Gene3D" id="3.40.50.2300">
    <property type="match status" value="2"/>
</dbReference>
<evidence type="ECO:0000313" key="7">
    <source>
        <dbReference type="Proteomes" id="UP000475545"/>
    </source>
</evidence>
<reference evidence="6 7" key="1">
    <citation type="submission" date="2019-11" db="EMBL/GenBank/DDBJ databases">
        <title>Gordonia sp. nov., a novel actinobacterium isolated from mangrove soil in Hainan.</title>
        <authorList>
            <person name="Huang X."/>
            <person name="Xie Y."/>
            <person name="Chu X."/>
            <person name="Xiao K."/>
        </authorList>
    </citation>
    <scope>NUCLEOTIDE SEQUENCE [LARGE SCALE GENOMIC DNA]</scope>
    <source>
        <strain evidence="6 7">HNM0687</strain>
    </source>
</reference>
<evidence type="ECO:0000256" key="1">
    <source>
        <dbReference type="ARBA" id="ARBA00004196"/>
    </source>
</evidence>
<dbReference type="EMBL" id="WMBR01000004">
    <property type="protein sequence ID" value="MXP22799.1"/>
    <property type="molecule type" value="Genomic_DNA"/>
</dbReference>
<organism evidence="6 7">
    <name type="scientific">Gordonia mangrovi</name>
    <dbReference type="NCBI Taxonomy" id="2665643"/>
    <lineage>
        <taxon>Bacteria</taxon>
        <taxon>Bacillati</taxon>
        <taxon>Actinomycetota</taxon>
        <taxon>Actinomycetes</taxon>
        <taxon>Mycobacteriales</taxon>
        <taxon>Gordoniaceae</taxon>
        <taxon>Gordonia</taxon>
    </lineage>
</organism>
<comment type="subcellular location">
    <subcellularLocation>
        <location evidence="1">Cell envelope</location>
    </subcellularLocation>
</comment>
<gene>
    <name evidence="6" type="ORF">GIY30_15770</name>
</gene>
<dbReference type="SUPFAM" id="SSF53822">
    <property type="entry name" value="Periplasmic binding protein-like I"/>
    <property type="match status" value="1"/>
</dbReference>
<dbReference type="InterPro" id="IPR028082">
    <property type="entry name" value="Peripla_BP_I"/>
</dbReference>
<evidence type="ECO:0000259" key="5">
    <source>
        <dbReference type="Pfam" id="PF13407"/>
    </source>
</evidence>
<keyword evidence="3 4" id="KW-0732">Signal</keyword>
<dbReference type="PROSITE" id="PS51257">
    <property type="entry name" value="PROKAR_LIPOPROTEIN"/>
    <property type="match status" value="1"/>
</dbReference>
<feature type="domain" description="Periplasmic binding protein" evidence="5">
    <location>
        <begin position="34"/>
        <end position="295"/>
    </location>
</feature>
<evidence type="ECO:0000256" key="3">
    <source>
        <dbReference type="ARBA" id="ARBA00022729"/>
    </source>
</evidence>
<dbReference type="Proteomes" id="UP000475545">
    <property type="component" value="Unassembled WGS sequence"/>
</dbReference>
<dbReference type="CDD" id="cd01536">
    <property type="entry name" value="PBP1_ABC_sugar_binding-like"/>
    <property type="match status" value="1"/>
</dbReference>
<evidence type="ECO:0000313" key="6">
    <source>
        <dbReference type="EMBL" id="MXP22799.1"/>
    </source>
</evidence>
<accession>A0A6L7GS49</accession>
<proteinExistence type="inferred from homology"/>
<dbReference type="AlphaFoldDB" id="A0A6L7GS49"/>
<dbReference type="PANTHER" id="PTHR46847:SF1">
    <property type="entry name" value="D-ALLOSE-BINDING PERIPLASMIC PROTEIN-RELATED"/>
    <property type="match status" value="1"/>
</dbReference>
<name>A0A6L7GS49_9ACTN</name>
<dbReference type="RefSeq" id="WP_160902989.1">
    <property type="nucleotide sequence ID" value="NZ_CP102850.1"/>
</dbReference>
<dbReference type="PANTHER" id="PTHR46847">
    <property type="entry name" value="D-ALLOSE-BINDING PERIPLASMIC PROTEIN-RELATED"/>
    <property type="match status" value="1"/>
</dbReference>
<feature type="signal peptide" evidence="4">
    <location>
        <begin position="1"/>
        <end position="22"/>
    </location>
</feature>
<feature type="chain" id="PRO_5038998390" evidence="4">
    <location>
        <begin position="23"/>
        <end position="337"/>
    </location>
</feature>